<dbReference type="AlphaFoldDB" id="A0A2P9ATN9"/>
<organism evidence="1 2">
    <name type="scientific">Mesorhizobium delmotii</name>
    <dbReference type="NCBI Taxonomy" id="1631247"/>
    <lineage>
        <taxon>Bacteria</taxon>
        <taxon>Pseudomonadati</taxon>
        <taxon>Pseudomonadota</taxon>
        <taxon>Alphaproteobacteria</taxon>
        <taxon>Hyphomicrobiales</taxon>
        <taxon>Phyllobacteriaceae</taxon>
        <taxon>Mesorhizobium</taxon>
    </lineage>
</organism>
<evidence type="ECO:0000313" key="2">
    <source>
        <dbReference type="Proteomes" id="UP000245698"/>
    </source>
</evidence>
<dbReference type="EMBL" id="FUIG01000055">
    <property type="protein sequence ID" value="SJM34498.1"/>
    <property type="molecule type" value="Genomic_DNA"/>
</dbReference>
<keyword evidence="2" id="KW-1185">Reference proteome</keyword>
<evidence type="ECO:0008006" key="3">
    <source>
        <dbReference type="Google" id="ProtNLM"/>
    </source>
</evidence>
<dbReference type="Proteomes" id="UP000245698">
    <property type="component" value="Unassembled WGS sequence"/>
</dbReference>
<proteinExistence type="predicted"/>
<name>A0A2P9ATN9_9HYPH</name>
<evidence type="ECO:0000313" key="1">
    <source>
        <dbReference type="EMBL" id="SJM34498.1"/>
    </source>
</evidence>
<sequence>MGHEDTATTHTYVEADLSMKEQALGKLQPQEAKLGRYRPPDYLMRSLEAL</sequence>
<accession>A0A2P9ATN9</accession>
<gene>
    <name evidence="1" type="ORF">BQ8482_460007</name>
</gene>
<reference evidence="2" key="1">
    <citation type="submission" date="2016-12" db="EMBL/GenBank/DDBJ databases">
        <authorList>
            <person name="Brunel B."/>
        </authorList>
    </citation>
    <scope>NUCLEOTIDE SEQUENCE [LARGE SCALE GENOMIC DNA]</scope>
</reference>
<protein>
    <recommendedName>
        <fullName evidence="3">Integrase</fullName>
    </recommendedName>
</protein>